<protein>
    <submittedName>
        <fullName evidence="3">AMP-dependent synthetase and ligase</fullName>
    </submittedName>
</protein>
<dbReference type="GO" id="GO:0016878">
    <property type="term" value="F:acid-thiol ligase activity"/>
    <property type="evidence" value="ECO:0007669"/>
    <property type="project" value="UniProtKB-ARBA"/>
</dbReference>
<dbReference type="InterPro" id="IPR020845">
    <property type="entry name" value="AMP-binding_CS"/>
</dbReference>
<evidence type="ECO:0000313" key="4">
    <source>
        <dbReference type="Proteomes" id="UP000009047"/>
    </source>
</evidence>
<dbReference type="Pfam" id="PF13193">
    <property type="entry name" value="AMP-binding_C"/>
    <property type="match status" value="1"/>
</dbReference>
<dbReference type="OrthoDB" id="9799237at2"/>
<dbReference type="Pfam" id="PF00501">
    <property type="entry name" value="AMP-binding"/>
    <property type="match status" value="1"/>
</dbReference>
<dbReference type="Gene3D" id="3.30.300.30">
    <property type="match status" value="1"/>
</dbReference>
<dbReference type="AlphaFoldDB" id="E1QM23"/>
<dbReference type="HOGENOM" id="CLU_000022_59_9_7"/>
<dbReference type="eggNOG" id="COG0318">
    <property type="taxonomic scope" value="Bacteria"/>
</dbReference>
<dbReference type="EMBL" id="CP002085">
    <property type="protein sequence ID" value="ADK86608.1"/>
    <property type="molecule type" value="Genomic_DNA"/>
</dbReference>
<dbReference type="InterPro" id="IPR042099">
    <property type="entry name" value="ANL_N_sf"/>
</dbReference>
<sequence length="564" mass="60477">MIYGPERWLKSYDPGVPADIEPQRGSIGGRYRQTAGRYGSQTALLFMGATMTHGQVLEAAKRFAALLRAHGVGRGDVVGVHLPNTPQYVIAVLGALLNGSAITGVSPLLMPDELAHQLNDCGAKALVTLDALFQERFKGVAGRIPGLKLVLATSIADYLPGLKRVLAKLLKKVPSGKVEPLAGKTVLDFRRAVNASPADDLEVLVEENDLAFIQYTGGTTGLPKGAQLTHGNLLANLAQFGAWYGAKMGQGRYLSGYPMFHIAGLFLALNGLMFGGAQSLIPDPRNAKHIVAEMAAFKPSLMANVPSLWMMLLAEPGFKDLDFSGLEVCITAAAPMPVESLKALEAVIGQGKISELVGMTETSPVIACNPVRGPKKPGSVGLPIPGTLVRLVDLAEGKDEVALGQAGELCVCGPQVMRGYHNKPDESAGVLRPHDGKTWMHTGDVAVMDEDGYLFIVDRTKDMVNVSGYKVFPREVEEKFYTHPAVQACAVVGVVDPDRPGSEIVKLVVQLDEAHKQKPGPEMEKELLTFIKDKVAPYKTPKLVQFVEQIPLTSVGKVDKKALR</sequence>
<evidence type="ECO:0000313" key="3">
    <source>
        <dbReference type="EMBL" id="ADK86608.1"/>
    </source>
</evidence>
<dbReference type="Gene3D" id="3.40.50.12780">
    <property type="entry name" value="N-terminal domain of ligase-like"/>
    <property type="match status" value="1"/>
</dbReference>
<dbReference type="InterPro" id="IPR025110">
    <property type="entry name" value="AMP-bd_C"/>
</dbReference>
<dbReference type="PROSITE" id="PS00455">
    <property type="entry name" value="AMP_BINDING"/>
    <property type="match status" value="1"/>
</dbReference>
<dbReference type="InterPro" id="IPR045851">
    <property type="entry name" value="AMP-bd_C_sf"/>
</dbReference>
<dbReference type="STRING" id="644282.Deba_3255"/>
<evidence type="ECO:0000259" key="2">
    <source>
        <dbReference type="Pfam" id="PF13193"/>
    </source>
</evidence>
<proteinExistence type="predicted"/>
<accession>E1QM23</accession>
<feature type="domain" description="AMP-binding enzyme C-terminal" evidence="2">
    <location>
        <begin position="475"/>
        <end position="557"/>
    </location>
</feature>
<keyword evidence="4" id="KW-1185">Reference proteome</keyword>
<dbReference type="SUPFAM" id="SSF56801">
    <property type="entry name" value="Acetyl-CoA synthetase-like"/>
    <property type="match status" value="1"/>
</dbReference>
<gene>
    <name evidence="3" type="ordered locus">Deba_3255</name>
</gene>
<dbReference type="PANTHER" id="PTHR43767">
    <property type="entry name" value="LONG-CHAIN-FATTY-ACID--COA LIGASE"/>
    <property type="match status" value="1"/>
</dbReference>
<dbReference type="InterPro" id="IPR000873">
    <property type="entry name" value="AMP-dep_synth/lig_dom"/>
</dbReference>
<dbReference type="KEGG" id="dbr:Deba_3255"/>
<organism evidence="3 4">
    <name type="scientific">Desulfarculus baarsii (strain ATCC 33931 / DSM 2075 / LMG 7858 / VKM B-1802 / 2st14)</name>
    <dbReference type="NCBI Taxonomy" id="644282"/>
    <lineage>
        <taxon>Bacteria</taxon>
        <taxon>Pseudomonadati</taxon>
        <taxon>Thermodesulfobacteriota</taxon>
        <taxon>Desulfarculia</taxon>
        <taxon>Desulfarculales</taxon>
        <taxon>Desulfarculaceae</taxon>
        <taxon>Desulfarculus</taxon>
    </lineage>
</organism>
<dbReference type="InterPro" id="IPR050237">
    <property type="entry name" value="ATP-dep_AMP-bd_enzyme"/>
</dbReference>
<reference evidence="3 4" key="1">
    <citation type="journal article" date="2010" name="Stand. Genomic Sci.">
        <title>Complete genome sequence of Desulfarculus baarsii type strain (2st14).</title>
        <authorList>
            <person name="Sun H."/>
            <person name="Spring S."/>
            <person name="Lapidus A."/>
            <person name="Davenport K."/>
            <person name="Del Rio T.G."/>
            <person name="Tice H."/>
            <person name="Nolan M."/>
            <person name="Copeland A."/>
            <person name="Cheng J.F."/>
            <person name="Lucas S."/>
            <person name="Tapia R."/>
            <person name="Goodwin L."/>
            <person name="Pitluck S."/>
            <person name="Ivanova N."/>
            <person name="Pagani I."/>
            <person name="Mavromatis K."/>
            <person name="Ovchinnikova G."/>
            <person name="Pati A."/>
            <person name="Chen A."/>
            <person name="Palaniappan K."/>
            <person name="Hauser L."/>
            <person name="Chang Y.J."/>
            <person name="Jeffries C.D."/>
            <person name="Detter J.C."/>
            <person name="Han C."/>
            <person name="Rohde M."/>
            <person name="Brambilla E."/>
            <person name="Goker M."/>
            <person name="Woyke T."/>
            <person name="Bristow J."/>
            <person name="Eisen J.A."/>
            <person name="Markowitz V."/>
            <person name="Hugenholtz P."/>
            <person name="Kyrpides N.C."/>
            <person name="Klenk H.P."/>
            <person name="Land M."/>
        </authorList>
    </citation>
    <scope>NUCLEOTIDE SEQUENCE [LARGE SCALE GENOMIC DNA]</scope>
    <source>
        <strain evidence="4">ATCC 33931 / DSM 2075 / LMG 7858 / VKM B-1802 / 2st14</strain>
    </source>
</reference>
<feature type="domain" description="AMP-dependent synthetase/ligase" evidence="1">
    <location>
        <begin position="32"/>
        <end position="421"/>
    </location>
</feature>
<keyword evidence="3" id="KW-0436">Ligase</keyword>
<dbReference type="PANTHER" id="PTHR43767:SF1">
    <property type="entry name" value="NONRIBOSOMAL PEPTIDE SYNTHASE PES1 (EUROFUNG)-RELATED"/>
    <property type="match status" value="1"/>
</dbReference>
<dbReference type="RefSeq" id="WP_013260044.1">
    <property type="nucleotide sequence ID" value="NC_014365.1"/>
</dbReference>
<name>E1QM23_DESB2</name>
<dbReference type="Proteomes" id="UP000009047">
    <property type="component" value="Chromosome"/>
</dbReference>
<evidence type="ECO:0000259" key="1">
    <source>
        <dbReference type="Pfam" id="PF00501"/>
    </source>
</evidence>